<evidence type="ECO:0000256" key="6">
    <source>
        <dbReference type="ARBA" id="ARBA00022980"/>
    </source>
</evidence>
<dbReference type="GO" id="GO:0005840">
    <property type="term" value="C:ribosome"/>
    <property type="evidence" value="ECO:0007669"/>
    <property type="project" value="UniProtKB-KW"/>
</dbReference>
<evidence type="ECO:0000256" key="2">
    <source>
        <dbReference type="ARBA" id="ARBA00007116"/>
    </source>
</evidence>
<dbReference type="GeneID" id="29998813"/>
<dbReference type="NCBIfam" id="TIGR00060">
    <property type="entry name" value="L18_bact"/>
    <property type="match status" value="1"/>
</dbReference>
<gene>
    <name evidence="9 10" type="primary">rpl18</name>
    <name evidence="10" type="ORF">JFC0074_177</name>
</gene>
<keyword evidence="5 9" id="KW-0694">RNA-binding</keyword>
<comment type="subunit">
    <text evidence="3 9">Part of the 50S ribosomal subunit; contacts the 5S rRNA.</text>
</comment>
<dbReference type="GO" id="GO:0003735">
    <property type="term" value="F:structural constituent of ribosome"/>
    <property type="evidence" value="ECO:0007669"/>
    <property type="project" value="InterPro"/>
</dbReference>
<keyword evidence="10" id="KW-0934">Plastid</keyword>
<comment type="subcellular location">
    <subcellularLocation>
        <location evidence="9">Plastid</location>
        <location evidence="9">Chloroplast</location>
    </subcellularLocation>
</comment>
<evidence type="ECO:0000256" key="3">
    <source>
        <dbReference type="ARBA" id="ARBA00011505"/>
    </source>
</evidence>
<dbReference type="CDD" id="cd00432">
    <property type="entry name" value="Ribosomal_L18_L5e"/>
    <property type="match status" value="1"/>
</dbReference>
<keyword evidence="10" id="KW-0150">Chloroplast</keyword>
<dbReference type="GO" id="GO:0006412">
    <property type="term" value="P:translation"/>
    <property type="evidence" value="ECO:0007669"/>
    <property type="project" value="UniProtKB-UniRule"/>
</dbReference>
<evidence type="ECO:0000256" key="5">
    <source>
        <dbReference type="ARBA" id="ARBA00022884"/>
    </source>
</evidence>
<proteinExistence type="inferred from homology"/>
<dbReference type="Pfam" id="PF00861">
    <property type="entry name" value="Ribosomal_L18p"/>
    <property type="match status" value="1"/>
</dbReference>
<evidence type="ECO:0000256" key="8">
    <source>
        <dbReference type="ARBA" id="ARBA00035303"/>
    </source>
</evidence>
<protein>
    <recommendedName>
        <fullName evidence="8 9">Large ribosomal subunit protein uL18c</fullName>
    </recommendedName>
</protein>
<dbReference type="AlphaFoldDB" id="A0A1G4NT12"/>
<organism evidence="10">
    <name type="scientific">Galaxaura rugosa</name>
    <dbReference type="NCBI Taxonomy" id="268570"/>
    <lineage>
        <taxon>Eukaryota</taxon>
        <taxon>Rhodophyta</taxon>
        <taxon>Florideophyceae</taxon>
        <taxon>Nemaliophycidae</taxon>
        <taxon>Nemaliales</taxon>
        <taxon>Galaxauraceae</taxon>
        <taxon>Galaxaura</taxon>
    </lineage>
</organism>
<geneLocation type="chloroplast" evidence="10"/>
<dbReference type="GO" id="GO:1990904">
    <property type="term" value="C:ribonucleoprotein complex"/>
    <property type="evidence" value="ECO:0007669"/>
    <property type="project" value="UniProtKB-KW"/>
</dbReference>
<reference evidence="10" key="1">
    <citation type="submission" date="2016-10" db="EMBL/GenBank/DDBJ databases">
        <title>Chloroplast genomes as a tool to resolve red algal phylogenies: a case study in the Nemaliales.</title>
        <authorList>
            <person name="Costa J.F."/>
            <person name="Lin S.M."/>
            <person name="Macaya E.C."/>
            <person name="Fernandez-Garcia C."/>
            <person name="Verbruggen H."/>
        </authorList>
    </citation>
    <scope>NUCLEOTIDE SEQUENCE</scope>
    <source>
        <strain evidence="10">JFC0074</strain>
    </source>
</reference>
<accession>A0A1G4NT12</accession>
<reference evidence="10" key="2">
    <citation type="submission" date="2016-10" db="EMBL/GenBank/DDBJ databases">
        <authorList>
            <person name="de Groot N.N."/>
        </authorList>
    </citation>
    <scope>NUCLEOTIDE SEQUENCE</scope>
    <source>
        <strain evidence="10">JFC0074</strain>
    </source>
</reference>
<sequence length="105" mass="11814">MKKKLKGTLGRPRLYVFKSNKHIYAQIINDNPSKILITKSSLSPEIRKQLATSANIEISKVIGQYIAQACISQNITKVVFDRGNKKYHGKIKALADAVRKEGIKF</sequence>
<evidence type="ECO:0000313" key="10">
    <source>
        <dbReference type="EMBL" id="SCW21811.1"/>
    </source>
</evidence>
<dbReference type="InterPro" id="IPR004389">
    <property type="entry name" value="Ribosomal_uL18_bac-type"/>
</dbReference>
<dbReference type="EMBL" id="LT622865">
    <property type="protein sequence ID" value="SCW21811.1"/>
    <property type="molecule type" value="Genomic_DNA"/>
</dbReference>
<dbReference type="FunFam" id="3.30.420.100:FF:000001">
    <property type="entry name" value="50S ribosomal protein L18"/>
    <property type="match status" value="1"/>
</dbReference>
<comment type="function">
    <text evidence="1 9">Binds 5S rRNA, forms part of the central protuberance of the 50S subunit.</text>
</comment>
<keyword evidence="4 9" id="KW-0699">rRNA-binding</keyword>
<comment type="similarity">
    <text evidence="2 9">Belongs to the universal ribosomal protein uL18 family.</text>
</comment>
<dbReference type="RefSeq" id="YP_009313557.1">
    <property type="nucleotide sequence ID" value="NC_031657.1"/>
</dbReference>
<dbReference type="InterPro" id="IPR057268">
    <property type="entry name" value="Ribosomal_L18"/>
</dbReference>
<name>A0A1G4NT12_9FLOR</name>
<dbReference type="HAMAP" id="MF_01337_B">
    <property type="entry name" value="Ribosomal_uL18_B"/>
    <property type="match status" value="1"/>
</dbReference>
<dbReference type="PANTHER" id="PTHR12899:SF3">
    <property type="entry name" value="LARGE RIBOSOMAL SUBUNIT PROTEIN UL18M"/>
    <property type="match status" value="1"/>
</dbReference>
<dbReference type="Gene3D" id="3.30.420.100">
    <property type="match status" value="1"/>
</dbReference>
<dbReference type="GO" id="GO:0008097">
    <property type="term" value="F:5S rRNA binding"/>
    <property type="evidence" value="ECO:0007669"/>
    <property type="project" value="TreeGrafter"/>
</dbReference>
<dbReference type="PANTHER" id="PTHR12899">
    <property type="entry name" value="39S RIBOSOMAL PROTEIN L18, MITOCHONDRIAL"/>
    <property type="match status" value="1"/>
</dbReference>
<dbReference type="GO" id="GO:0009507">
    <property type="term" value="C:chloroplast"/>
    <property type="evidence" value="ECO:0007669"/>
    <property type="project" value="UniProtKB-SubCell"/>
</dbReference>
<evidence type="ECO:0000256" key="1">
    <source>
        <dbReference type="ARBA" id="ARBA00003898"/>
    </source>
</evidence>
<dbReference type="SUPFAM" id="SSF53137">
    <property type="entry name" value="Translational machinery components"/>
    <property type="match status" value="1"/>
</dbReference>
<evidence type="ECO:0000256" key="9">
    <source>
        <dbReference type="HAMAP-Rule" id="MF_01337"/>
    </source>
</evidence>
<evidence type="ECO:0000256" key="7">
    <source>
        <dbReference type="ARBA" id="ARBA00023274"/>
    </source>
</evidence>
<keyword evidence="6 9" id="KW-0689">Ribosomal protein</keyword>
<keyword evidence="7 9" id="KW-0687">Ribonucleoprotein</keyword>
<evidence type="ECO:0000256" key="4">
    <source>
        <dbReference type="ARBA" id="ARBA00022730"/>
    </source>
</evidence>
<dbReference type="InterPro" id="IPR005484">
    <property type="entry name" value="Ribosomal_uL18_bac/plant/anim"/>
</dbReference>